<accession>A0A2P2L4H6</accession>
<organism evidence="6">
    <name type="scientific">Rhizophora mucronata</name>
    <name type="common">Asiatic mangrove</name>
    <dbReference type="NCBI Taxonomy" id="61149"/>
    <lineage>
        <taxon>Eukaryota</taxon>
        <taxon>Viridiplantae</taxon>
        <taxon>Streptophyta</taxon>
        <taxon>Embryophyta</taxon>
        <taxon>Tracheophyta</taxon>
        <taxon>Spermatophyta</taxon>
        <taxon>Magnoliopsida</taxon>
        <taxon>eudicotyledons</taxon>
        <taxon>Gunneridae</taxon>
        <taxon>Pentapetalae</taxon>
        <taxon>rosids</taxon>
        <taxon>fabids</taxon>
        <taxon>Malpighiales</taxon>
        <taxon>Rhizophoraceae</taxon>
        <taxon>Rhizophora</taxon>
    </lineage>
</organism>
<feature type="domain" description="CBS" evidence="5">
    <location>
        <begin position="337"/>
        <end position="400"/>
    </location>
</feature>
<dbReference type="Pfam" id="PF16561">
    <property type="entry name" value="AMPK1_CBM"/>
    <property type="match status" value="1"/>
</dbReference>
<feature type="domain" description="CBS" evidence="5">
    <location>
        <begin position="156"/>
        <end position="218"/>
    </location>
</feature>
<dbReference type="GO" id="GO:0009507">
    <property type="term" value="C:chloroplast"/>
    <property type="evidence" value="ECO:0007669"/>
    <property type="project" value="UniProtKB-ARBA"/>
</dbReference>
<dbReference type="InterPro" id="IPR014756">
    <property type="entry name" value="Ig_E-set"/>
</dbReference>
<keyword evidence="2" id="KW-0677">Repeat</keyword>
<dbReference type="PANTHER" id="PTHR13780:SF35">
    <property type="entry name" value="LD22662P"/>
    <property type="match status" value="1"/>
</dbReference>
<dbReference type="InterPro" id="IPR050511">
    <property type="entry name" value="AMPK_gamma/SDS23_families"/>
</dbReference>
<dbReference type="InterPro" id="IPR046342">
    <property type="entry name" value="CBS_dom_sf"/>
</dbReference>
<dbReference type="AlphaFoldDB" id="A0A2P2L4H6"/>
<dbReference type="PANTHER" id="PTHR13780">
    <property type="entry name" value="AMP-ACTIVATED PROTEIN KINASE, GAMMA REGULATORY SUBUNIT"/>
    <property type="match status" value="1"/>
</dbReference>
<sequence length="474" mass="52909">MFGSGPNTGHGNSGLIPRRFVWPHGGRSVFLSGSFTRWTERIPMSPVEGCPTVFQVICSLTPGYHEYKFLVDGEWHHDENQTHVTRNYGIVNTVFLDGEQNMIPAVFNAETRGRSNMELDEVFFRPEIIPSISETDLEISRNRIYAFLSMHTAYELLPESGKVIALDVNLPVKQAFHILYEQGIPLAPLWDFFKGQFVGVLSALDFILILRELGNHGSNLTEEELETHTISAWKAGKLYLIDGDARACSRPLIHAGPYDSLKDVALKLMHNKVSTVPVIYSCLPDGSFPQLLHLASLSGILKCICRQFRHSASSLPILEQPVCSIRLGTWVPRIGESNRRPLTMLRPNASLSAALSMLMQAEVSSIPIVDDNDSLLDIYSRSDITALAKDRAYAQIHLDEISIHQALQLGQDANSSYGLYNGQRCQMCLRTDPLHKVMERLANPGVRRILIVEAGSKRVEGIISLSDVFRFLLG</sequence>
<dbReference type="EMBL" id="GGEC01032398">
    <property type="protein sequence ID" value="MBX12882.1"/>
    <property type="molecule type" value="Transcribed_RNA"/>
</dbReference>
<dbReference type="Gene3D" id="2.60.40.10">
    <property type="entry name" value="Immunoglobulins"/>
    <property type="match status" value="1"/>
</dbReference>
<dbReference type="SMART" id="SM00116">
    <property type="entry name" value="CBS"/>
    <property type="match status" value="3"/>
</dbReference>
<evidence type="ECO:0000256" key="3">
    <source>
        <dbReference type="ARBA" id="ARBA00023122"/>
    </source>
</evidence>
<evidence type="ECO:0000256" key="1">
    <source>
        <dbReference type="ARBA" id="ARBA00006750"/>
    </source>
</evidence>
<reference evidence="6" key="1">
    <citation type="submission" date="2018-02" db="EMBL/GenBank/DDBJ databases">
        <title>Rhizophora mucronata_Transcriptome.</title>
        <authorList>
            <person name="Meera S.P."/>
            <person name="Sreeshan A."/>
            <person name="Augustine A."/>
        </authorList>
    </citation>
    <scope>NUCLEOTIDE SEQUENCE</scope>
    <source>
        <tissue evidence="6">Leaf</tissue>
    </source>
</reference>
<dbReference type="InterPro" id="IPR032640">
    <property type="entry name" value="AMPK1_CBM"/>
</dbReference>
<evidence type="ECO:0000313" key="6">
    <source>
        <dbReference type="EMBL" id="MBX12882.1"/>
    </source>
</evidence>
<evidence type="ECO:0000256" key="4">
    <source>
        <dbReference type="PROSITE-ProRule" id="PRU00703"/>
    </source>
</evidence>
<dbReference type="SUPFAM" id="SSF54631">
    <property type="entry name" value="CBS-domain pair"/>
    <property type="match status" value="2"/>
</dbReference>
<proteinExistence type="inferred from homology"/>
<dbReference type="Gene3D" id="3.10.580.10">
    <property type="entry name" value="CBS-domain"/>
    <property type="match status" value="2"/>
</dbReference>
<dbReference type="PROSITE" id="PS51371">
    <property type="entry name" value="CBS"/>
    <property type="match status" value="2"/>
</dbReference>
<evidence type="ECO:0000256" key="2">
    <source>
        <dbReference type="ARBA" id="ARBA00022737"/>
    </source>
</evidence>
<comment type="similarity">
    <text evidence="1">Belongs to the 5'-AMP-activated protein kinase gamma subunit family.</text>
</comment>
<name>A0A2P2L4H6_RHIMU</name>
<dbReference type="InterPro" id="IPR000644">
    <property type="entry name" value="CBS_dom"/>
</dbReference>
<evidence type="ECO:0000259" key="5">
    <source>
        <dbReference type="PROSITE" id="PS51371"/>
    </source>
</evidence>
<protein>
    <submittedName>
        <fullName evidence="6">Sucrose nonfermenting 4-like protein</fullName>
    </submittedName>
</protein>
<dbReference type="CDD" id="cd02859">
    <property type="entry name" value="E_set_AMPKbeta_like_N"/>
    <property type="match status" value="1"/>
</dbReference>
<keyword evidence="3 4" id="KW-0129">CBS domain</keyword>
<dbReference type="FunFam" id="2.60.40.10:FF:001860">
    <property type="entry name" value="Sucrose nonfermenting 4-like protein"/>
    <property type="match status" value="1"/>
</dbReference>
<dbReference type="Pfam" id="PF00571">
    <property type="entry name" value="CBS"/>
    <property type="match status" value="2"/>
</dbReference>
<dbReference type="SUPFAM" id="SSF81296">
    <property type="entry name" value="E set domains"/>
    <property type="match status" value="1"/>
</dbReference>
<dbReference type="InterPro" id="IPR013783">
    <property type="entry name" value="Ig-like_fold"/>
</dbReference>